<dbReference type="Gene3D" id="1.10.10.10">
    <property type="entry name" value="Winged helix-like DNA-binding domain superfamily/Winged helix DNA-binding domain"/>
    <property type="match status" value="1"/>
</dbReference>
<evidence type="ECO:0000256" key="2">
    <source>
        <dbReference type="ARBA" id="ARBA00023125"/>
    </source>
</evidence>
<dbReference type="AlphaFoldDB" id="A0A502BL18"/>
<organism evidence="5 6">
    <name type="scientific">Brucella gallinifaecis</name>
    <dbReference type="NCBI Taxonomy" id="215590"/>
    <lineage>
        <taxon>Bacteria</taxon>
        <taxon>Pseudomonadati</taxon>
        <taxon>Pseudomonadota</taxon>
        <taxon>Alphaproteobacteria</taxon>
        <taxon>Hyphomicrobiales</taxon>
        <taxon>Brucellaceae</taxon>
        <taxon>Brucella/Ochrobactrum group</taxon>
        <taxon>Brucella</taxon>
    </lineage>
</organism>
<feature type="domain" description="HTH marR-type" evidence="4">
    <location>
        <begin position="4"/>
        <end position="137"/>
    </location>
</feature>
<dbReference type="SMART" id="SM00347">
    <property type="entry name" value="HTH_MARR"/>
    <property type="match status" value="1"/>
</dbReference>
<accession>A0A502BL18</accession>
<dbReference type="InterPro" id="IPR036388">
    <property type="entry name" value="WH-like_DNA-bd_sf"/>
</dbReference>
<gene>
    <name evidence="5" type="ORF">FHY56_14715</name>
</gene>
<dbReference type="SUPFAM" id="SSF46785">
    <property type="entry name" value="Winged helix' DNA-binding domain"/>
    <property type="match status" value="1"/>
</dbReference>
<dbReference type="RefSeq" id="WP_140905914.1">
    <property type="nucleotide sequence ID" value="NZ_JBHTMD010000011.1"/>
</dbReference>
<dbReference type="EMBL" id="VEWJ01000012">
    <property type="protein sequence ID" value="TPF74359.1"/>
    <property type="molecule type" value="Genomic_DNA"/>
</dbReference>
<sequence length="148" mass="16776">MYPRDEFGFRFVVLARRWRRFVDDRLAKSGLSDATWTPLVHLDGVEDGITQTELAARIGLDTSSLVRLLDILCARGLVERRVDSNDRRARRLHLTPAGKAEVTRIRRLLLAAEAELLSDSSDDEIADLLRVLDRIAQRIETLRPGASK</sequence>
<keyword evidence="3" id="KW-0804">Transcription</keyword>
<dbReference type="InterPro" id="IPR039422">
    <property type="entry name" value="MarR/SlyA-like"/>
</dbReference>
<dbReference type="PRINTS" id="PR00598">
    <property type="entry name" value="HTHMARR"/>
</dbReference>
<dbReference type="Pfam" id="PF12802">
    <property type="entry name" value="MarR_2"/>
    <property type="match status" value="1"/>
</dbReference>
<dbReference type="GO" id="GO:0003677">
    <property type="term" value="F:DNA binding"/>
    <property type="evidence" value="ECO:0007669"/>
    <property type="project" value="UniProtKB-KW"/>
</dbReference>
<keyword evidence="1" id="KW-0805">Transcription regulation</keyword>
<dbReference type="Proteomes" id="UP000315388">
    <property type="component" value="Unassembled WGS sequence"/>
</dbReference>
<evidence type="ECO:0000313" key="6">
    <source>
        <dbReference type="Proteomes" id="UP000315388"/>
    </source>
</evidence>
<dbReference type="GO" id="GO:0003700">
    <property type="term" value="F:DNA-binding transcription factor activity"/>
    <property type="evidence" value="ECO:0007669"/>
    <property type="project" value="InterPro"/>
</dbReference>
<keyword evidence="2" id="KW-0238">DNA-binding</keyword>
<protein>
    <submittedName>
        <fullName evidence="5">MarR family transcriptional regulator</fullName>
    </submittedName>
</protein>
<evidence type="ECO:0000256" key="1">
    <source>
        <dbReference type="ARBA" id="ARBA00023015"/>
    </source>
</evidence>
<dbReference type="PANTHER" id="PTHR33164:SF64">
    <property type="entry name" value="TRANSCRIPTIONAL REGULATOR SLYA"/>
    <property type="match status" value="1"/>
</dbReference>
<dbReference type="OrthoDB" id="7427954at2"/>
<comment type="caution">
    <text evidence="5">The sequence shown here is derived from an EMBL/GenBank/DDBJ whole genome shotgun (WGS) entry which is preliminary data.</text>
</comment>
<dbReference type="PROSITE" id="PS50995">
    <property type="entry name" value="HTH_MARR_2"/>
    <property type="match status" value="1"/>
</dbReference>
<dbReference type="InterPro" id="IPR036390">
    <property type="entry name" value="WH_DNA-bd_sf"/>
</dbReference>
<dbReference type="PANTHER" id="PTHR33164">
    <property type="entry name" value="TRANSCRIPTIONAL REGULATOR, MARR FAMILY"/>
    <property type="match status" value="1"/>
</dbReference>
<dbReference type="GO" id="GO:0006950">
    <property type="term" value="P:response to stress"/>
    <property type="evidence" value="ECO:0007669"/>
    <property type="project" value="TreeGrafter"/>
</dbReference>
<dbReference type="InterPro" id="IPR000835">
    <property type="entry name" value="HTH_MarR-typ"/>
</dbReference>
<evidence type="ECO:0000313" key="5">
    <source>
        <dbReference type="EMBL" id="TPF74359.1"/>
    </source>
</evidence>
<evidence type="ECO:0000256" key="3">
    <source>
        <dbReference type="ARBA" id="ARBA00023163"/>
    </source>
</evidence>
<reference evidence="5 6" key="1">
    <citation type="journal article" date="2003" name="Int. J. Syst. Evol. Microbiol.">
        <title>Towards a standardized format for the description of a novel species (of an established genus): Ochrobactrum gallinifaecis sp. nov.</title>
        <authorList>
            <person name="Kampfer P."/>
            <person name="Buczolits S."/>
            <person name="Albrecht A."/>
            <person name="Busse H.J."/>
            <person name="Stackebrandt E."/>
        </authorList>
    </citation>
    <scope>NUCLEOTIDE SEQUENCE [LARGE SCALE GENOMIC DNA]</scope>
    <source>
        <strain evidence="5 6">ISO 196</strain>
    </source>
</reference>
<proteinExistence type="predicted"/>
<keyword evidence="6" id="KW-1185">Reference proteome</keyword>
<name>A0A502BL18_9HYPH</name>
<evidence type="ECO:0000259" key="4">
    <source>
        <dbReference type="PROSITE" id="PS50995"/>
    </source>
</evidence>